<dbReference type="RefSeq" id="WP_109353714.1">
    <property type="nucleotide sequence ID" value="NZ_QFRI01000004.1"/>
</dbReference>
<comment type="caution">
    <text evidence="2">The sequence shown here is derived from an EMBL/GenBank/DDBJ whole genome shotgun (WGS) entry which is preliminary data.</text>
</comment>
<dbReference type="EMBL" id="QFRI01000004">
    <property type="protein sequence ID" value="PWH81793.1"/>
    <property type="molecule type" value="Genomic_DNA"/>
</dbReference>
<reference evidence="3" key="2">
    <citation type="submission" date="2018-05" db="EMBL/GenBank/DDBJ databases">
        <title>Algibacter marinivivus sp. nov., isolated from sample around a algae.</title>
        <authorList>
            <person name="Lu D."/>
        </authorList>
    </citation>
    <scope>NUCLEOTIDE SEQUENCE [LARGE SCALE GENOMIC DNA]</scope>
    <source>
        <strain evidence="3">ZY111</strain>
    </source>
</reference>
<name>A0A2U2X1Y3_9FLAO</name>
<gene>
    <name evidence="2" type="ORF">DIS18_14035</name>
</gene>
<keyword evidence="1" id="KW-0732">Signal</keyword>
<protein>
    <submittedName>
        <fullName evidence="2">Uncharacterized protein</fullName>
    </submittedName>
</protein>
<reference evidence="2 3" key="1">
    <citation type="submission" date="2018-05" db="EMBL/GenBank/DDBJ databases">
        <title>Algibacter marinivivus sp. nov., isolated from sample around a algae.</title>
        <authorList>
            <person name="Zhong X."/>
        </authorList>
    </citation>
    <scope>NUCLEOTIDE SEQUENCE [LARGE SCALE GENOMIC DNA]</scope>
    <source>
        <strain evidence="2 3">ZY111</strain>
    </source>
</reference>
<evidence type="ECO:0000313" key="3">
    <source>
        <dbReference type="Proteomes" id="UP000245375"/>
    </source>
</evidence>
<dbReference type="Proteomes" id="UP000245375">
    <property type="component" value="Unassembled WGS sequence"/>
</dbReference>
<accession>A0A2U2X1Y3</accession>
<proteinExistence type="predicted"/>
<feature type="chain" id="PRO_5015427930" evidence="1">
    <location>
        <begin position="23"/>
        <end position="234"/>
    </location>
</feature>
<sequence length="234" mass="27734">MKNIKHLLALFFIVLYPQSFFSQDSTKIEKKYYQNVIYRKVPNKKVFKVITSNDKKLQQESLERINASKSKLPDSILKKYNISEINNKYKRHEYLNNRSRIYFNPNRKKGISLPCKCFIKNDTLTIGSAIRFFGGYGLVSQLYKDKFKNYFIEYSDDDNLKLKKEDSIFKRSIHIDGAYQKLILENKPQIGETLTGYFSILTNPYYRYNKKNKAFGEVYFKCLVLKEPSLIKNK</sequence>
<evidence type="ECO:0000256" key="1">
    <source>
        <dbReference type="SAM" id="SignalP"/>
    </source>
</evidence>
<keyword evidence="3" id="KW-1185">Reference proteome</keyword>
<evidence type="ECO:0000313" key="2">
    <source>
        <dbReference type="EMBL" id="PWH81793.1"/>
    </source>
</evidence>
<reference evidence="3" key="3">
    <citation type="submission" date="2018-05" db="EMBL/GenBank/DDBJ databases">
        <authorList>
            <person name="Lu D."/>
        </authorList>
    </citation>
    <scope>NUCLEOTIDE SEQUENCE [LARGE SCALE GENOMIC DNA]</scope>
    <source>
        <strain evidence="3">ZY111</strain>
    </source>
</reference>
<dbReference type="AlphaFoldDB" id="A0A2U2X1Y3"/>
<organism evidence="2 3">
    <name type="scientific">Algibacter marinivivus</name>
    <dbReference type="NCBI Taxonomy" id="2100723"/>
    <lineage>
        <taxon>Bacteria</taxon>
        <taxon>Pseudomonadati</taxon>
        <taxon>Bacteroidota</taxon>
        <taxon>Flavobacteriia</taxon>
        <taxon>Flavobacteriales</taxon>
        <taxon>Flavobacteriaceae</taxon>
        <taxon>Algibacter</taxon>
    </lineage>
</organism>
<feature type="signal peptide" evidence="1">
    <location>
        <begin position="1"/>
        <end position="22"/>
    </location>
</feature>